<evidence type="ECO:0000259" key="3">
    <source>
        <dbReference type="Pfam" id="PF09229"/>
    </source>
</evidence>
<reference evidence="4 6" key="1">
    <citation type="journal article" date="2012" name="Nature">
        <title>Algal genomes reveal evolutionary mosaicism and the fate of nucleomorphs.</title>
        <authorList>
            <consortium name="DOE Joint Genome Institute"/>
            <person name="Curtis B.A."/>
            <person name="Tanifuji G."/>
            <person name="Burki F."/>
            <person name="Gruber A."/>
            <person name="Irimia M."/>
            <person name="Maruyama S."/>
            <person name="Arias M.C."/>
            <person name="Ball S.G."/>
            <person name="Gile G.H."/>
            <person name="Hirakawa Y."/>
            <person name="Hopkins J.F."/>
            <person name="Kuo A."/>
            <person name="Rensing S.A."/>
            <person name="Schmutz J."/>
            <person name="Symeonidi A."/>
            <person name="Elias M."/>
            <person name="Eveleigh R.J."/>
            <person name="Herman E.K."/>
            <person name="Klute M.J."/>
            <person name="Nakayama T."/>
            <person name="Obornik M."/>
            <person name="Reyes-Prieto A."/>
            <person name="Armbrust E.V."/>
            <person name="Aves S.J."/>
            <person name="Beiko R.G."/>
            <person name="Coutinho P."/>
            <person name="Dacks J.B."/>
            <person name="Durnford D.G."/>
            <person name="Fast N.M."/>
            <person name="Green B.R."/>
            <person name="Grisdale C.J."/>
            <person name="Hempel F."/>
            <person name="Henrissat B."/>
            <person name="Hoppner M.P."/>
            <person name="Ishida K."/>
            <person name="Kim E."/>
            <person name="Koreny L."/>
            <person name="Kroth P.G."/>
            <person name="Liu Y."/>
            <person name="Malik S.B."/>
            <person name="Maier U.G."/>
            <person name="McRose D."/>
            <person name="Mock T."/>
            <person name="Neilson J.A."/>
            <person name="Onodera N.T."/>
            <person name="Poole A.M."/>
            <person name="Pritham E.J."/>
            <person name="Richards T.A."/>
            <person name="Rocap G."/>
            <person name="Roy S.W."/>
            <person name="Sarai C."/>
            <person name="Schaack S."/>
            <person name="Shirato S."/>
            <person name="Slamovits C.H."/>
            <person name="Spencer D.F."/>
            <person name="Suzuki S."/>
            <person name="Worden A.Z."/>
            <person name="Zauner S."/>
            <person name="Barry K."/>
            <person name="Bell C."/>
            <person name="Bharti A.K."/>
            <person name="Crow J.A."/>
            <person name="Grimwood J."/>
            <person name="Kramer R."/>
            <person name="Lindquist E."/>
            <person name="Lucas S."/>
            <person name="Salamov A."/>
            <person name="McFadden G.I."/>
            <person name="Lane C.E."/>
            <person name="Keeling P.J."/>
            <person name="Gray M.W."/>
            <person name="Grigoriev I.V."/>
            <person name="Archibald J.M."/>
        </authorList>
    </citation>
    <scope>NUCLEOTIDE SEQUENCE</scope>
    <source>
        <strain evidence="4 6">CCMP2712</strain>
    </source>
</reference>
<dbReference type="SUPFAM" id="SSF103111">
    <property type="entry name" value="Activator of Hsp90 ATPase, Aha1"/>
    <property type="match status" value="1"/>
</dbReference>
<dbReference type="RefSeq" id="XP_005829898.1">
    <property type="nucleotide sequence ID" value="XM_005829841.1"/>
</dbReference>
<name>L1J318_GUITC</name>
<evidence type="ECO:0000256" key="2">
    <source>
        <dbReference type="SAM" id="MobiDB-lite"/>
    </source>
</evidence>
<organism evidence="4">
    <name type="scientific">Guillardia theta (strain CCMP2712)</name>
    <name type="common">Cryptophyte</name>
    <dbReference type="NCBI Taxonomy" id="905079"/>
    <lineage>
        <taxon>Eukaryota</taxon>
        <taxon>Cryptophyceae</taxon>
        <taxon>Pyrenomonadales</taxon>
        <taxon>Geminigeraceae</taxon>
        <taxon>Guillardia</taxon>
    </lineage>
</organism>
<feature type="domain" description="Activator of Hsp90 ATPase AHSA1-like N-terminal" evidence="3">
    <location>
        <begin position="67"/>
        <end position="193"/>
    </location>
</feature>
<dbReference type="OMA" id="CWVHVRK"/>
<feature type="compositionally biased region" description="Low complexity" evidence="2">
    <location>
        <begin position="208"/>
        <end position="222"/>
    </location>
</feature>
<dbReference type="AlphaFoldDB" id="L1J318"/>
<feature type="region of interest" description="Disordered" evidence="2">
    <location>
        <begin position="199"/>
        <end position="246"/>
    </location>
</feature>
<gene>
    <name evidence="4" type="ORF">GUITHDRAFT_153394</name>
</gene>
<reference evidence="6" key="2">
    <citation type="submission" date="2012-11" db="EMBL/GenBank/DDBJ databases">
        <authorList>
            <person name="Kuo A."/>
            <person name="Curtis B.A."/>
            <person name="Tanifuji G."/>
            <person name="Burki F."/>
            <person name="Gruber A."/>
            <person name="Irimia M."/>
            <person name="Maruyama S."/>
            <person name="Arias M.C."/>
            <person name="Ball S.G."/>
            <person name="Gile G.H."/>
            <person name="Hirakawa Y."/>
            <person name="Hopkins J.F."/>
            <person name="Rensing S.A."/>
            <person name="Schmutz J."/>
            <person name="Symeonidi A."/>
            <person name="Elias M."/>
            <person name="Eveleigh R.J."/>
            <person name="Herman E.K."/>
            <person name="Klute M.J."/>
            <person name="Nakayama T."/>
            <person name="Obornik M."/>
            <person name="Reyes-Prieto A."/>
            <person name="Armbrust E.V."/>
            <person name="Aves S.J."/>
            <person name="Beiko R.G."/>
            <person name="Coutinho P."/>
            <person name="Dacks J.B."/>
            <person name="Durnford D.G."/>
            <person name="Fast N.M."/>
            <person name="Green B.R."/>
            <person name="Grisdale C."/>
            <person name="Hempe F."/>
            <person name="Henrissat B."/>
            <person name="Hoppner M.P."/>
            <person name="Ishida K.-I."/>
            <person name="Kim E."/>
            <person name="Koreny L."/>
            <person name="Kroth P.G."/>
            <person name="Liu Y."/>
            <person name="Malik S.-B."/>
            <person name="Maier U.G."/>
            <person name="McRose D."/>
            <person name="Mock T."/>
            <person name="Neilson J.A."/>
            <person name="Onodera N.T."/>
            <person name="Poole A.M."/>
            <person name="Pritham E.J."/>
            <person name="Richards T.A."/>
            <person name="Rocap G."/>
            <person name="Roy S.W."/>
            <person name="Sarai C."/>
            <person name="Schaack S."/>
            <person name="Shirato S."/>
            <person name="Slamovits C.H."/>
            <person name="Spencer D.F."/>
            <person name="Suzuki S."/>
            <person name="Worden A.Z."/>
            <person name="Zauner S."/>
            <person name="Barry K."/>
            <person name="Bell C."/>
            <person name="Bharti A.K."/>
            <person name="Crow J.A."/>
            <person name="Grimwood J."/>
            <person name="Kramer R."/>
            <person name="Lindquist E."/>
            <person name="Lucas S."/>
            <person name="Salamov A."/>
            <person name="McFadden G.I."/>
            <person name="Lane C.E."/>
            <person name="Keeling P.J."/>
            <person name="Gray M.W."/>
            <person name="Grigoriev I.V."/>
            <person name="Archibald J.M."/>
        </authorList>
    </citation>
    <scope>NUCLEOTIDE SEQUENCE</scope>
    <source>
        <strain evidence="6">CCMP2712</strain>
    </source>
</reference>
<reference evidence="5" key="3">
    <citation type="submission" date="2015-06" db="UniProtKB">
        <authorList>
            <consortium name="EnsemblProtists"/>
        </authorList>
    </citation>
    <scope>IDENTIFICATION</scope>
</reference>
<dbReference type="InterPro" id="IPR036338">
    <property type="entry name" value="Aha1"/>
</dbReference>
<dbReference type="GO" id="GO:0051087">
    <property type="term" value="F:protein-folding chaperone binding"/>
    <property type="evidence" value="ECO:0007669"/>
    <property type="project" value="InterPro"/>
</dbReference>
<dbReference type="Pfam" id="PF09229">
    <property type="entry name" value="Aha1_N"/>
    <property type="match status" value="1"/>
</dbReference>
<dbReference type="InterPro" id="IPR015310">
    <property type="entry name" value="AHSA1-like_N"/>
</dbReference>
<evidence type="ECO:0000313" key="4">
    <source>
        <dbReference type="EMBL" id="EKX42918.1"/>
    </source>
</evidence>
<dbReference type="PANTHER" id="PTHR13009">
    <property type="entry name" value="HEAT SHOCK PROTEIN 90 HSP90 CO-CHAPERONE AHA-1"/>
    <property type="match status" value="1"/>
</dbReference>
<feature type="region of interest" description="Disordered" evidence="2">
    <location>
        <begin position="1"/>
        <end position="50"/>
    </location>
</feature>
<dbReference type="GO" id="GO:0005829">
    <property type="term" value="C:cytosol"/>
    <property type="evidence" value="ECO:0007669"/>
    <property type="project" value="TreeGrafter"/>
</dbReference>
<comment type="similarity">
    <text evidence="1">Belongs to the AHA1 family.</text>
</comment>
<dbReference type="EnsemblProtists" id="EKX42918">
    <property type="protein sequence ID" value="EKX42918"/>
    <property type="gene ID" value="GUITHDRAFT_153394"/>
</dbReference>
<dbReference type="HOGENOM" id="CLU_1130863_0_0_1"/>
<evidence type="ECO:0000313" key="5">
    <source>
        <dbReference type="EnsemblProtists" id="EKX42918"/>
    </source>
</evidence>
<dbReference type="EMBL" id="JH993013">
    <property type="protein sequence ID" value="EKX42918.1"/>
    <property type="molecule type" value="Genomic_DNA"/>
</dbReference>
<dbReference type="KEGG" id="gtt:GUITHDRAFT_153394"/>
<accession>L1J318</accession>
<dbReference type="STRING" id="905079.L1J318"/>
<dbReference type="GO" id="GO:0006457">
    <property type="term" value="P:protein folding"/>
    <property type="evidence" value="ECO:0007669"/>
    <property type="project" value="TreeGrafter"/>
</dbReference>
<evidence type="ECO:0000256" key="1">
    <source>
        <dbReference type="ARBA" id="ARBA00006817"/>
    </source>
</evidence>
<proteinExistence type="inferred from homology"/>
<dbReference type="PaxDb" id="55529-EKX42918"/>
<dbReference type="GeneID" id="17299562"/>
<dbReference type="Gene3D" id="3.15.10.20">
    <property type="entry name" value="Activator of Hsp90 ATPase Aha1, N-terminal domain"/>
    <property type="match status" value="1"/>
</dbReference>
<evidence type="ECO:0000313" key="6">
    <source>
        <dbReference type="Proteomes" id="UP000011087"/>
    </source>
</evidence>
<dbReference type="GO" id="GO:0001671">
    <property type="term" value="F:ATPase activator activity"/>
    <property type="evidence" value="ECO:0007669"/>
    <property type="project" value="InterPro"/>
</dbReference>
<dbReference type="Proteomes" id="UP000011087">
    <property type="component" value="Unassembled WGS sequence"/>
</dbReference>
<dbReference type="PANTHER" id="PTHR13009:SF22">
    <property type="entry name" value="LD43819P"/>
    <property type="match status" value="1"/>
</dbReference>
<dbReference type="OrthoDB" id="567237at2759"/>
<feature type="compositionally biased region" description="Basic and acidic residues" evidence="2">
    <location>
        <begin position="1"/>
        <end position="12"/>
    </location>
</feature>
<sequence>MPVDYSKWDKLAASDSEDEEEKKAPQSKRVVKEDEKIVQPKLSAPKEASGSAWNASNYHWEEQKLDVWGKQRLKDVLKPKATLSFTYNQTELTYEMNFDVDTITGDVWSHIRKGKSVLGYNLEFSLVVTGKVKTSSREEMLNASLECDLMVDHEEDPVVRFTAGDNLPFKDTVKKCILAEYHSRIGFFLKELETKADERKSKIEESAKTQATSSEQATTAKSHFGGRVQVGGHNPQGLRIEKDNKD</sequence>
<protein>
    <recommendedName>
        <fullName evidence="3">Activator of Hsp90 ATPase AHSA1-like N-terminal domain-containing protein</fullName>
    </recommendedName>
</protein>
<keyword evidence="6" id="KW-1185">Reference proteome</keyword>